<dbReference type="Proteomes" id="UP000263833">
    <property type="component" value="Unassembled WGS sequence"/>
</dbReference>
<keyword evidence="3" id="KW-1185">Reference proteome</keyword>
<evidence type="ECO:0000256" key="1">
    <source>
        <dbReference type="SAM" id="MobiDB-lite"/>
    </source>
</evidence>
<comment type="caution">
    <text evidence="2">The sequence shown here is derived from an EMBL/GenBank/DDBJ whole genome shotgun (WGS) entry which is preliminary data.</text>
</comment>
<reference evidence="3" key="1">
    <citation type="submission" date="2018-08" db="EMBL/GenBank/DDBJ databases">
        <authorList>
            <person name="Kim S.-J."/>
            <person name="Jung G.-Y."/>
        </authorList>
    </citation>
    <scope>NUCLEOTIDE SEQUENCE [LARGE SCALE GENOMIC DNA]</scope>
    <source>
        <strain evidence="3">GY_G</strain>
    </source>
</reference>
<sequence length="108" mass="12396">MENDDRPMQPFPPRGLSHKFGPGEWHKFLDELRDLESRCGKNKHDRVAILIAACIENGINTMAYIRGVLGPFGYNVSHVSLILKDRTGTDPERHMWSVNPLGHYRTIR</sequence>
<dbReference type="OrthoDB" id="7596442at2"/>
<feature type="region of interest" description="Disordered" evidence="1">
    <location>
        <begin position="1"/>
        <end position="20"/>
    </location>
</feature>
<dbReference type="RefSeq" id="WP_147291650.1">
    <property type="nucleotide sequence ID" value="NZ_QRGP01000001.1"/>
</dbReference>
<protein>
    <submittedName>
        <fullName evidence="2">Uncharacterized protein</fullName>
    </submittedName>
</protein>
<proteinExistence type="predicted"/>
<accession>A0A371BEB8</accession>
<name>A0A371BEB8_9SPHN</name>
<gene>
    <name evidence="2" type="ORF">DXH95_00410</name>
</gene>
<dbReference type="EMBL" id="QRGP01000001">
    <property type="protein sequence ID" value="RDV05956.1"/>
    <property type="molecule type" value="Genomic_DNA"/>
</dbReference>
<dbReference type="AlphaFoldDB" id="A0A371BEB8"/>
<evidence type="ECO:0000313" key="2">
    <source>
        <dbReference type="EMBL" id="RDV05956.1"/>
    </source>
</evidence>
<evidence type="ECO:0000313" key="3">
    <source>
        <dbReference type="Proteomes" id="UP000263833"/>
    </source>
</evidence>
<organism evidence="2 3">
    <name type="scientific">Sphingorhabdus pulchriflava</name>
    <dbReference type="NCBI Taxonomy" id="2292257"/>
    <lineage>
        <taxon>Bacteria</taxon>
        <taxon>Pseudomonadati</taxon>
        <taxon>Pseudomonadota</taxon>
        <taxon>Alphaproteobacteria</taxon>
        <taxon>Sphingomonadales</taxon>
        <taxon>Sphingomonadaceae</taxon>
        <taxon>Sphingorhabdus</taxon>
    </lineage>
</organism>